<evidence type="ECO:0000256" key="1">
    <source>
        <dbReference type="SAM" id="MobiDB-lite"/>
    </source>
</evidence>
<evidence type="ECO:0000313" key="2">
    <source>
        <dbReference type="EMBL" id="MPC99635.1"/>
    </source>
</evidence>
<name>A0A5B7JYJ4_PORTR</name>
<organism evidence="2 3">
    <name type="scientific">Portunus trituberculatus</name>
    <name type="common">Swimming crab</name>
    <name type="synonym">Neptunus trituberculatus</name>
    <dbReference type="NCBI Taxonomy" id="210409"/>
    <lineage>
        <taxon>Eukaryota</taxon>
        <taxon>Metazoa</taxon>
        <taxon>Ecdysozoa</taxon>
        <taxon>Arthropoda</taxon>
        <taxon>Crustacea</taxon>
        <taxon>Multicrustacea</taxon>
        <taxon>Malacostraca</taxon>
        <taxon>Eumalacostraca</taxon>
        <taxon>Eucarida</taxon>
        <taxon>Decapoda</taxon>
        <taxon>Pleocyemata</taxon>
        <taxon>Brachyura</taxon>
        <taxon>Eubrachyura</taxon>
        <taxon>Portunoidea</taxon>
        <taxon>Portunidae</taxon>
        <taxon>Portuninae</taxon>
        <taxon>Portunus</taxon>
    </lineage>
</organism>
<dbReference type="EMBL" id="VSRR010119200">
    <property type="protein sequence ID" value="MPC99635.1"/>
    <property type="molecule type" value="Genomic_DNA"/>
</dbReference>
<dbReference type="AlphaFoldDB" id="A0A5B7JYJ4"/>
<sequence length="48" mass="5451">MDQGQVFRSHGPRPRVEGVERASLRVTNFASNIVDSREENRGESSNFM</sequence>
<protein>
    <submittedName>
        <fullName evidence="2">Uncharacterized protein</fullName>
    </submittedName>
</protein>
<keyword evidence="3" id="KW-1185">Reference proteome</keyword>
<dbReference type="Proteomes" id="UP000324222">
    <property type="component" value="Unassembled WGS sequence"/>
</dbReference>
<proteinExistence type="predicted"/>
<comment type="caution">
    <text evidence="2">The sequence shown here is derived from an EMBL/GenBank/DDBJ whole genome shotgun (WGS) entry which is preliminary data.</text>
</comment>
<evidence type="ECO:0000313" key="3">
    <source>
        <dbReference type="Proteomes" id="UP000324222"/>
    </source>
</evidence>
<reference evidence="2 3" key="1">
    <citation type="submission" date="2019-05" db="EMBL/GenBank/DDBJ databases">
        <title>Another draft genome of Portunus trituberculatus and its Hox gene families provides insights of decapod evolution.</title>
        <authorList>
            <person name="Jeong J.-H."/>
            <person name="Song I."/>
            <person name="Kim S."/>
            <person name="Choi T."/>
            <person name="Kim D."/>
            <person name="Ryu S."/>
            <person name="Kim W."/>
        </authorList>
    </citation>
    <scope>NUCLEOTIDE SEQUENCE [LARGE SCALE GENOMIC DNA]</scope>
    <source>
        <tissue evidence="2">Muscle</tissue>
    </source>
</reference>
<accession>A0A5B7JYJ4</accession>
<gene>
    <name evidence="2" type="ORF">E2C01_095062</name>
</gene>
<feature type="region of interest" description="Disordered" evidence="1">
    <location>
        <begin position="1"/>
        <end position="20"/>
    </location>
</feature>